<reference evidence="2 3" key="1">
    <citation type="journal article" date="2020" name="Nature">
        <title>Six reference-quality genomes reveal evolution of bat adaptations.</title>
        <authorList>
            <person name="Jebb D."/>
            <person name="Huang Z."/>
            <person name="Pippel M."/>
            <person name="Hughes G.M."/>
            <person name="Lavrichenko K."/>
            <person name="Devanna P."/>
            <person name="Winkler S."/>
            <person name="Jermiin L.S."/>
            <person name="Skirmuntt E.C."/>
            <person name="Katzourakis A."/>
            <person name="Burkitt-Gray L."/>
            <person name="Ray D.A."/>
            <person name="Sullivan K.A.M."/>
            <person name="Roscito J.G."/>
            <person name="Kirilenko B.M."/>
            <person name="Davalos L.M."/>
            <person name="Corthals A.P."/>
            <person name="Power M.L."/>
            <person name="Jones G."/>
            <person name="Ransome R.D."/>
            <person name="Dechmann D.K.N."/>
            <person name="Locatelli A.G."/>
            <person name="Puechmaille S.J."/>
            <person name="Fedrigo O."/>
            <person name="Jarvis E.D."/>
            <person name="Hiller M."/>
            <person name="Vernes S.C."/>
            <person name="Myers E.W."/>
            <person name="Teeling E.C."/>
        </authorList>
    </citation>
    <scope>NUCLEOTIDE SEQUENCE [LARGE SCALE GENOMIC DNA]</scope>
    <source>
        <strain evidence="2">MMyoMyo1</strain>
        <tissue evidence="2">Flight muscle</tissue>
    </source>
</reference>
<evidence type="ECO:0000313" key="3">
    <source>
        <dbReference type="Proteomes" id="UP000527355"/>
    </source>
</evidence>
<dbReference type="AlphaFoldDB" id="A0A7J8AMF4"/>
<protein>
    <submittedName>
        <fullName evidence="2">Uncharacterized protein</fullName>
    </submittedName>
</protein>
<sequence length="173" mass="19893">MQINCQLSWQLICICRWKAAERRLKAAPAGAVMTEGGSRQSEGLGPGCRRKAGASNQGKGRPIARIFSCNRPLVSYKSLSYKSHHVALTVLWFFQYLEASTPYPWALVYQDHPRKSTPHEAMDFILLIRTKNLLKFSSWQLKCLKANDFFQVLQKPEQSHFLWKRRLLAPSEK</sequence>
<evidence type="ECO:0000256" key="1">
    <source>
        <dbReference type="SAM" id="MobiDB-lite"/>
    </source>
</evidence>
<proteinExistence type="predicted"/>
<comment type="caution">
    <text evidence="2">The sequence shown here is derived from an EMBL/GenBank/DDBJ whole genome shotgun (WGS) entry which is preliminary data.</text>
</comment>
<keyword evidence="3" id="KW-1185">Reference proteome</keyword>
<name>A0A7J8AMF4_MYOMY</name>
<organism evidence="2 3">
    <name type="scientific">Myotis myotis</name>
    <name type="common">Greater mouse-eared bat</name>
    <name type="synonym">Vespertilio myotis</name>
    <dbReference type="NCBI Taxonomy" id="51298"/>
    <lineage>
        <taxon>Eukaryota</taxon>
        <taxon>Metazoa</taxon>
        <taxon>Chordata</taxon>
        <taxon>Craniata</taxon>
        <taxon>Vertebrata</taxon>
        <taxon>Euteleostomi</taxon>
        <taxon>Mammalia</taxon>
        <taxon>Eutheria</taxon>
        <taxon>Laurasiatheria</taxon>
        <taxon>Chiroptera</taxon>
        <taxon>Yangochiroptera</taxon>
        <taxon>Vespertilionidae</taxon>
        <taxon>Myotis</taxon>
    </lineage>
</organism>
<evidence type="ECO:0000313" key="2">
    <source>
        <dbReference type="EMBL" id="KAF6387419.1"/>
    </source>
</evidence>
<gene>
    <name evidence="2" type="ORF">mMyoMyo1_007917</name>
</gene>
<dbReference type="Proteomes" id="UP000527355">
    <property type="component" value="Unassembled WGS sequence"/>
</dbReference>
<feature type="region of interest" description="Disordered" evidence="1">
    <location>
        <begin position="34"/>
        <end position="60"/>
    </location>
</feature>
<dbReference type="EMBL" id="JABWUV010000001">
    <property type="protein sequence ID" value="KAF6387419.1"/>
    <property type="molecule type" value="Genomic_DNA"/>
</dbReference>
<accession>A0A7J8AMF4</accession>